<proteinExistence type="inferred from homology"/>
<evidence type="ECO:0000256" key="1">
    <source>
        <dbReference type="ARBA" id="ARBA00006865"/>
    </source>
</evidence>
<evidence type="ECO:0000313" key="4">
    <source>
        <dbReference type="EMBL" id="GGZ86016.1"/>
    </source>
</evidence>
<dbReference type="Pfam" id="PF00722">
    <property type="entry name" value="Glyco_hydro_16"/>
    <property type="match status" value="1"/>
</dbReference>
<dbReference type="AlphaFoldDB" id="A0A918VBG3"/>
<dbReference type="PANTHER" id="PTHR10963">
    <property type="entry name" value="GLYCOSYL HYDROLASE-RELATED"/>
    <property type="match status" value="1"/>
</dbReference>
<dbReference type="CDD" id="cd08023">
    <property type="entry name" value="GH16_laminarinase_like"/>
    <property type="match status" value="1"/>
</dbReference>
<reference evidence="4" key="1">
    <citation type="journal article" date="2014" name="Int. J. Syst. Evol. Microbiol.">
        <title>Complete genome sequence of Corynebacterium casei LMG S-19264T (=DSM 44701T), isolated from a smear-ripened cheese.</title>
        <authorList>
            <consortium name="US DOE Joint Genome Institute (JGI-PGF)"/>
            <person name="Walter F."/>
            <person name="Albersmeier A."/>
            <person name="Kalinowski J."/>
            <person name="Ruckert C."/>
        </authorList>
    </citation>
    <scope>NUCLEOTIDE SEQUENCE</scope>
    <source>
        <strain evidence="4">KCTC 12710</strain>
    </source>
</reference>
<name>A0A918VBG3_9FLAO</name>
<feature type="domain" description="GH16" evidence="3">
    <location>
        <begin position="79"/>
        <end position="320"/>
    </location>
</feature>
<dbReference type="GO" id="GO:0004553">
    <property type="term" value="F:hydrolase activity, hydrolyzing O-glycosyl compounds"/>
    <property type="evidence" value="ECO:0007669"/>
    <property type="project" value="InterPro"/>
</dbReference>
<protein>
    <recommendedName>
        <fullName evidence="3">GH16 domain-containing protein</fullName>
    </recommendedName>
</protein>
<evidence type="ECO:0000259" key="3">
    <source>
        <dbReference type="PROSITE" id="PS51762"/>
    </source>
</evidence>
<keyword evidence="5" id="KW-1185">Reference proteome</keyword>
<dbReference type="EMBL" id="BMWZ01000005">
    <property type="protein sequence ID" value="GGZ86016.1"/>
    <property type="molecule type" value="Genomic_DNA"/>
</dbReference>
<gene>
    <name evidence="4" type="ORF">GCM10007028_25400</name>
</gene>
<comment type="caution">
    <text evidence="4">The sequence shown here is derived from an EMBL/GenBank/DDBJ whole genome shotgun (WGS) entry which is preliminary data.</text>
</comment>
<dbReference type="InterPro" id="IPR050546">
    <property type="entry name" value="Glycosyl_Hydrlase_16"/>
</dbReference>
<dbReference type="SUPFAM" id="SSF49899">
    <property type="entry name" value="Concanavalin A-like lectins/glucanases"/>
    <property type="match status" value="1"/>
</dbReference>
<dbReference type="InterPro" id="IPR000757">
    <property type="entry name" value="Beta-glucanase-like"/>
</dbReference>
<reference evidence="4" key="2">
    <citation type="submission" date="2020-09" db="EMBL/GenBank/DDBJ databases">
        <authorList>
            <person name="Sun Q."/>
            <person name="Kim S."/>
        </authorList>
    </citation>
    <scope>NUCLEOTIDE SEQUENCE</scope>
    <source>
        <strain evidence="4">KCTC 12710</strain>
    </source>
</reference>
<dbReference type="Gene3D" id="2.60.40.10">
    <property type="entry name" value="Immunoglobulins"/>
    <property type="match status" value="1"/>
</dbReference>
<feature type="chain" id="PRO_5037457898" description="GH16 domain-containing protein" evidence="2">
    <location>
        <begin position="25"/>
        <end position="772"/>
    </location>
</feature>
<dbReference type="Gene3D" id="2.60.120.200">
    <property type="match status" value="1"/>
</dbReference>
<dbReference type="GO" id="GO:0005975">
    <property type="term" value="P:carbohydrate metabolic process"/>
    <property type="evidence" value="ECO:0007669"/>
    <property type="project" value="InterPro"/>
</dbReference>
<dbReference type="PROSITE" id="PS51762">
    <property type="entry name" value="GH16_2"/>
    <property type="match status" value="1"/>
</dbReference>
<dbReference type="PANTHER" id="PTHR10963:SF60">
    <property type="entry name" value="GRAM-NEGATIVE BACTERIA-BINDING PROTEIN 1-RELATED"/>
    <property type="match status" value="1"/>
</dbReference>
<dbReference type="Gene3D" id="2.60.120.260">
    <property type="entry name" value="Galactose-binding domain-like"/>
    <property type="match status" value="2"/>
</dbReference>
<evidence type="ECO:0000256" key="2">
    <source>
        <dbReference type="SAM" id="SignalP"/>
    </source>
</evidence>
<accession>A0A918VBG3</accession>
<feature type="signal peptide" evidence="2">
    <location>
        <begin position="1"/>
        <end position="24"/>
    </location>
</feature>
<organism evidence="4 5">
    <name type="scientific">Algibacter mikhailovii</name>
    <dbReference type="NCBI Taxonomy" id="425498"/>
    <lineage>
        <taxon>Bacteria</taxon>
        <taxon>Pseudomonadati</taxon>
        <taxon>Bacteroidota</taxon>
        <taxon>Flavobacteriia</taxon>
        <taxon>Flavobacteriales</taxon>
        <taxon>Flavobacteriaceae</taxon>
        <taxon>Algibacter</taxon>
    </lineage>
</organism>
<dbReference type="Proteomes" id="UP000636004">
    <property type="component" value="Unassembled WGS sequence"/>
</dbReference>
<comment type="similarity">
    <text evidence="1">Belongs to the glycosyl hydrolase 16 family.</text>
</comment>
<keyword evidence="2" id="KW-0732">Signal</keyword>
<evidence type="ECO:0000313" key="5">
    <source>
        <dbReference type="Proteomes" id="UP000636004"/>
    </source>
</evidence>
<dbReference type="RefSeq" id="WP_189361239.1">
    <property type="nucleotide sequence ID" value="NZ_BMWZ01000005.1"/>
</dbReference>
<dbReference type="Pfam" id="PF17957">
    <property type="entry name" value="Big_7"/>
    <property type="match status" value="1"/>
</dbReference>
<sequence>MNTKFKLLLLSISLTFLLFPSCEKQDEFDLVEKYLEAAPQSDLNVVAGTNASSKAGFTLVWEDQFGSFDSSKWRKNYIYDYGVSNAHEAPVGGSFNISAHEGAAYKTGQISYINDATASDGKSMRFKLENKPTVSLRGHTLPYASGCVMGKSTDQGKLKYGLIEAKIKMPGNAGTWPAFWLMPESDNIYRPYGAEIDAMEHFPSIYSTKNKINYGLFWDGYGGTDISPQSWKANSSGVDIGTTPNVWKVFTLEWNPDEIILYVDGVQKARYTGEAVPIAEHYIILNLAAGGTNFAGAINPSELPLNMDIDYVKYYQYSNYAAIQAMEDAKHGSRATNRYDFEDITIDKIHDLAAKKFNKDYVRISTQKAATSANNTGIANATPTTKIEVINGDKSLFIDSRGKSGDWFEAFSTPTGMFKSGVNYTVTINYKAAERVSGAYAYAIVQSEAVGASPKQIASYSIHGSGTNQDNQGRLEFSFTPSRNDYNLLLGLYKNCAYIIDDIIIQGETGAETGQEGSTTPPPSTGGTISITSPSVGATITSTSLTVNAKSTGDVTFAEIKVDGVYKGHKNMSPYSFDLTGLTAGAHEIKVYTNSTSQGWINDVININVNTGGGTPPFIQDFNSNTKFEINSAGANQISSTVYPRVILATKAVDLIDNSTAWRVNTMNLPTNAFHEFYFSPEKKMEANKTYKIEFDYKVLKTAGDAAYVYVISKSKTQGGSNKGWNQKTLLTGQTGSISTTISTGSISDYYAIIGVHNRGKVSIDNVKITQQ</sequence>
<dbReference type="InterPro" id="IPR013783">
    <property type="entry name" value="Ig-like_fold"/>
</dbReference>
<dbReference type="InterPro" id="IPR013320">
    <property type="entry name" value="ConA-like_dom_sf"/>
</dbReference>